<dbReference type="SUPFAM" id="SSF46689">
    <property type="entry name" value="Homeodomain-like"/>
    <property type="match status" value="1"/>
</dbReference>
<dbReference type="InterPro" id="IPR001647">
    <property type="entry name" value="HTH_TetR"/>
</dbReference>
<proteinExistence type="predicted"/>
<dbReference type="PROSITE" id="PS50977">
    <property type="entry name" value="HTH_TETR_2"/>
    <property type="match status" value="1"/>
</dbReference>
<feature type="DNA-binding region" description="H-T-H motif" evidence="2">
    <location>
        <begin position="42"/>
        <end position="61"/>
    </location>
</feature>
<dbReference type="PRINTS" id="PR00455">
    <property type="entry name" value="HTHTETR"/>
</dbReference>
<organism evidence="5 6">
    <name type="scientific">Maritalea porphyrae</name>
    <dbReference type="NCBI Taxonomy" id="880732"/>
    <lineage>
        <taxon>Bacteria</taxon>
        <taxon>Pseudomonadati</taxon>
        <taxon>Pseudomonadota</taxon>
        <taxon>Alphaproteobacteria</taxon>
        <taxon>Hyphomicrobiales</taxon>
        <taxon>Devosiaceae</taxon>
        <taxon>Maritalea</taxon>
    </lineage>
</organism>
<dbReference type="InterPro" id="IPR015292">
    <property type="entry name" value="Tscrpt_reg_YbiH_C"/>
</dbReference>
<reference evidence="5" key="1">
    <citation type="journal article" date="2014" name="Int. J. Syst. Evol. Microbiol.">
        <title>Complete genome of a new Firmicutes species belonging to the dominant human colonic microbiota ('Ruminococcus bicirculans') reveals two chromosomes and a selective capacity to utilize plant glucans.</title>
        <authorList>
            <consortium name="NISC Comparative Sequencing Program"/>
            <person name="Wegmann U."/>
            <person name="Louis P."/>
            <person name="Goesmann A."/>
            <person name="Henrissat B."/>
            <person name="Duncan S.H."/>
            <person name="Flint H.J."/>
        </authorList>
    </citation>
    <scope>NUCLEOTIDE SEQUENCE</scope>
    <source>
        <strain evidence="5">NBRC 107169</strain>
    </source>
</reference>
<sequence>MWEEEGTHTRSDKGSNADDNTKNALLQTAISLFSKNGFAATSTREIAKAAKANIGSISYYFGSKEGLRRACARSIASLVAATAARALPDSDALSPDEATEQLSNALGSVIKLMLSHPNSRNMAAFLLQEVSEQGEVLDEIYTHLLEPLHKKLCRLWSVATGDPAEDSQTIMRVFSVLGQALYFRIGEPLVVRRLGWERIGKPEAEQISEMVLQNLQDMIIAARVRNKT</sequence>
<evidence type="ECO:0000259" key="4">
    <source>
        <dbReference type="PROSITE" id="PS50977"/>
    </source>
</evidence>
<dbReference type="Pfam" id="PF00440">
    <property type="entry name" value="TetR_N"/>
    <property type="match status" value="1"/>
</dbReference>
<feature type="region of interest" description="Disordered" evidence="3">
    <location>
        <begin position="1"/>
        <end position="20"/>
    </location>
</feature>
<evidence type="ECO:0000256" key="1">
    <source>
        <dbReference type="ARBA" id="ARBA00023125"/>
    </source>
</evidence>
<keyword evidence="1 2" id="KW-0238">DNA-binding</keyword>
<evidence type="ECO:0000256" key="2">
    <source>
        <dbReference type="PROSITE-ProRule" id="PRU00335"/>
    </source>
</evidence>
<dbReference type="PANTHER" id="PTHR30055:SF146">
    <property type="entry name" value="HTH-TYPE TRANSCRIPTIONAL DUAL REGULATOR CECR"/>
    <property type="match status" value="1"/>
</dbReference>
<gene>
    <name evidence="5" type="ORF">GCM10007879_25250</name>
</gene>
<evidence type="ECO:0000313" key="6">
    <source>
        <dbReference type="Proteomes" id="UP001161405"/>
    </source>
</evidence>
<dbReference type="InterPro" id="IPR036271">
    <property type="entry name" value="Tet_transcr_reg_TetR-rel_C_sf"/>
</dbReference>
<dbReference type="InterPro" id="IPR050109">
    <property type="entry name" value="HTH-type_TetR-like_transc_reg"/>
</dbReference>
<dbReference type="Pfam" id="PF09209">
    <property type="entry name" value="CecR_C"/>
    <property type="match status" value="1"/>
</dbReference>
<accession>A0ABQ5UV57</accession>
<dbReference type="Proteomes" id="UP001161405">
    <property type="component" value="Unassembled WGS sequence"/>
</dbReference>
<evidence type="ECO:0000256" key="3">
    <source>
        <dbReference type="SAM" id="MobiDB-lite"/>
    </source>
</evidence>
<dbReference type="InterPro" id="IPR009057">
    <property type="entry name" value="Homeodomain-like_sf"/>
</dbReference>
<comment type="caution">
    <text evidence="5">The sequence shown here is derived from an EMBL/GenBank/DDBJ whole genome shotgun (WGS) entry which is preliminary data.</text>
</comment>
<evidence type="ECO:0000313" key="5">
    <source>
        <dbReference type="EMBL" id="GLQ18276.1"/>
    </source>
</evidence>
<dbReference type="PROSITE" id="PS01081">
    <property type="entry name" value="HTH_TETR_1"/>
    <property type="match status" value="1"/>
</dbReference>
<protein>
    <submittedName>
        <fullName evidence="5">TetR family transcriptional regulator</fullName>
    </submittedName>
</protein>
<reference evidence="5" key="2">
    <citation type="submission" date="2023-01" db="EMBL/GenBank/DDBJ databases">
        <title>Draft genome sequence of Maritalea porphyrae strain NBRC 107169.</title>
        <authorList>
            <person name="Sun Q."/>
            <person name="Mori K."/>
        </authorList>
    </citation>
    <scope>NUCLEOTIDE SEQUENCE</scope>
    <source>
        <strain evidence="5">NBRC 107169</strain>
    </source>
</reference>
<dbReference type="SUPFAM" id="SSF48498">
    <property type="entry name" value="Tetracyclin repressor-like, C-terminal domain"/>
    <property type="match status" value="1"/>
</dbReference>
<dbReference type="InterPro" id="IPR023772">
    <property type="entry name" value="DNA-bd_HTH_TetR-type_CS"/>
</dbReference>
<dbReference type="RefSeq" id="WP_284365098.1">
    <property type="nucleotide sequence ID" value="NZ_BSNI01000002.1"/>
</dbReference>
<dbReference type="Gene3D" id="1.10.357.10">
    <property type="entry name" value="Tetracycline Repressor, domain 2"/>
    <property type="match status" value="1"/>
</dbReference>
<dbReference type="PANTHER" id="PTHR30055">
    <property type="entry name" value="HTH-TYPE TRANSCRIPTIONAL REGULATOR RUTR"/>
    <property type="match status" value="1"/>
</dbReference>
<keyword evidence="6" id="KW-1185">Reference proteome</keyword>
<name>A0ABQ5UV57_9HYPH</name>
<dbReference type="Gene3D" id="1.10.10.60">
    <property type="entry name" value="Homeodomain-like"/>
    <property type="match status" value="1"/>
</dbReference>
<feature type="domain" description="HTH tetR-type" evidence="4">
    <location>
        <begin position="19"/>
        <end position="79"/>
    </location>
</feature>
<dbReference type="EMBL" id="BSNI01000002">
    <property type="protein sequence ID" value="GLQ18276.1"/>
    <property type="molecule type" value="Genomic_DNA"/>
</dbReference>